<feature type="region of interest" description="Disordered" evidence="1">
    <location>
        <begin position="351"/>
        <end position="382"/>
    </location>
</feature>
<evidence type="ECO:0000313" key="3">
    <source>
        <dbReference type="Proteomes" id="UP000054144"/>
    </source>
</evidence>
<feature type="region of interest" description="Disordered" evidence="1">
    <location>
        <begin position="426"/>
        <end position="607"/>
    </location>
</feature>
<keyword evidence="3" id="KW-1185">Reference proteome</keyword>
<dbReference type="Proteomes" id="UP000054144">
    <property type="component" value="Unassembled WGS sequence"/>
</dbReference>
<feature type="compositionally biased region" description="Acidic residues" evidence="1">
    <location>
        <begin position="566"/>
        <end position="587"/>
    </location>
</feature>
<evidence type="ECO:0000256" key="1">
    <source>
        <dbReference type="SAM" id="MobiDB-lite"/>
    </source>
</evidence>
<dbReference type="EMBL" id="KN882064">
    <property type="protein sequence ID" value="KIY44849.1"/>
    <property type="molecule type" value="Genomic_DNA"/>
</dbReference>
<name>A0A0D7A3A8_9AGAR</name>
<sequence length="732" mass="79086">MNQPLLSVSPSDDFLGTYGAALASHNVSGRSPFGGTLSGWSGDGCEPFQSSATLAPHPPSMSWAHLSTPNTGFQSLHFDLGLHPAVHSVVPAGSHHVSPYTAPQSVPASPMVAQSTGLSSFSSTPTTPAPPSPMTRYAQQRTANFMREYWPLVDPTQIKREATTPAPPSPMTRYAQQRTVNLMREHLPLVEPAFSSAPTTPAPPSPMTRYAQQRTADLMREYLPPAEPAHIKMQSREASLDGGFVIPELVSRAAHMLLTPLVPSVSHNDRPVPFHQDAPSPFHEHTPSPLRKHVPLPFRDNAPLAMEQANVPLSRALYDSSPQIALEYPESVASVTSPPEQKLFVSLSELHSPMPHSSPRPLESPPYLELSSPHTESSLPQLDDSLRLPSLSIALESQDENNQLPPFAPSSMVPRMLRTTVDGTVASNNRFGTSMEATPASSAMAHRSDSFEEIKSSPIGTSNTTVANRNTSVSSDPIQGLSRDKRVTHGSTTEIQLVNPYHLSDSSGRGKKRTSAAHSVDKPSSAPSTRNQKRKLPSSDDNEGPSHKRITRRTESGSMSSLSSGSDDDDEDVYKEDDVTSDNDDDYTPTSRGRLRSGRKGTAKKIGSAAMTLQAMERDMRAKGHATPHSTVTSTVEKRVQNTKVSRGRKVPIAAPHVLADADRQFPCTVPGCGKLFKESASAAAQTEYSLLGSYTSLYRSQYSLHPPSGVLSFPNVQRGRALIKHAETAGF</sequence>
<feature type="compositionally biased region" description="Basic residues" evidence="1">
    <location>
        <begin position="593"/>
        <end position="603"/>
    </location>
</feature>
<feature type="compositionally biased region" description="Low complexity" evidence="1">
    <location>
        <begin position="115"/>
        <end position="126"/>
    </location>
</feature>
<feature type="compositionally biased region" description="Polar residues" evidence="1">
    <location>
        <begin position="426"/>
        <end position="441"/>
    </location>
</feature>
<evidence type="ECO:0000313" key="2">
    <source>
        <dbReference type="EMBL" id="KIY44849.1"/>
    </source>
</evidence>
<proteinExistence type="predicted"/>
<dbReference type="AlphaFoldDB" id="A0A0D7A3A8"/>
<accession>A0A0D7A3A8</accession>
<feature type="compositionally biased region" description="Low complexity" evidence="1">
    <location>
        <begin position="556"/>
        <end position="565"/>
    </location>
</feature>
<reference evidence="2 3" key="1">
    <citation type="journal article" date="2015" name="Fungal Genet. Biol.">
        <title>Evolution of novel wood decay mechanisms in Agaricales revealed by the genome sequences of Fistulina hepatica and Cylindrobasidium torrendii.</title>
        <authorList>
            <person name="Floudas D."/>
            <person name="Held B.W."/>
            <person name="Riley R."/>
            <person name="Nagy L.G."/>
            <person name="Koehler G."/>
            <person name="Ransdell A.S."/>
            <person name="Younus H."/>
            <person name="Chow J."/>
            <person name="Chiniquy J."/>
            <person name="Lipzen A."/>
            <person name="Tritt A."/>
            <person name="Sun H."/>
            <person name="Haridas S."/>
            <person name="LaButti K."/>
            <person name="Ohm R.A."/>
            <person name="Kues U."/>
            <person name="Blanchette R.A."/>
            <person name="Grigoriev I.V."/>
            <person name="Minto R.E."/>
            <person name="Hibbett D.S."/>
        </authorList>
    </citation>
    <scope>NUCLEOTIDE SEQUENCE [LARGE SCALE GENOMIC DNA]</scope>
    <source>
        <strain evidence="2 3">ATCC 64428</strain>
    </source>
</reference>
<protein>
    <submittedName>
        <fullName evidence="2">Uncharacterized protein</fullName>
    </submittedName>
</protein>
<organism evidence="2 3">
    <name type="scientific">Fistulina hepatica ATCC 64428</name>
    <dbReference type="NCBI Taxonomy" id="1128425"/>
    <lineage>
        <taxon>Eukaryota</taxon>
        <taxon>Fungi</taxon>
        <taxon>Dikarya</taxon>
        <taxon>Basidiomycota</taxon>
        <taxon>Agaricomycotina</taxon>
        <taxon>Agaricomycetes</taxon>
        <taxon>Agaricomycetidae</taxon>
        <taxon>Agaricales</taxon>
        <taxon>Fistulinaceae</taxon>
        <taxon>Fistulina</taxon>
    </lineage>
</organism>
<gene>
    <name evidence="2" type="ORF">FISHEDRAFT_77069</name>
</gene>
<feature type="compositionally biased region" description="Basic and acidic residues" evidence="1">
    <location>
        <begin position="446"/>
        <end position="455"/>
    </location>
</feature>
<feature type="compositionally biased region" description="Polar residues" evidence="1">
    <location>
        <begin position="458"/>
        <end position="477"/>
    </location>
</feature>
<feature type="region of interest" description="Disordered" evidence="1">
    <location>
        <begin position="101"/>
        <end position="135"/>
    </location>
</feature>